<dbReference type="GO" id="GO:0005576">
    <property type="term" value="C:extracellular region"/>
    <property type="evidence" value="ECO:0007669"/>
    <property type="project" value="UniProtKB-SubCell"/>
</dbReference>
<feature type="domain" description="UPAR/Ly6" evidence="8">
    <location>
        <begin position="104"/>
        <end position="191"/>
    </location>
</feature>
<keyword evidence="4" id="KW-0964">Secreted</keyword>
<keyword evidence="5" id="KW-0732">Signal</keyword>
<dbReference type="InterPro" id="IPR035076">
    <property type="entry name" value="Toxin/TOLIP"/>
</dbReference>
<evidence type="ECO:0000256" key="6">
    <source>
        <dbReference type="ARBA" id="ARBA00023136"/>
    </source>
</evidence>
<dbReference type="Proteomes" id="UP001591681">
    <property type="component" value="Unassembled WGS sequence"/>
</dbReference>
<dbReference type="AlphaFoldDB" id="A0ABD1KP90"/>
<evidence type="ECO:0000256" key="7">
    <source>
        <dbReference type="ARBA" id="ARBA00023180"/>
    </source>
</evidence>
<sequence length="203" mass="22123">MCVVGQTPEKCFECSGKTWDSCKGSEHTCRVSEKCLAADSEFSQVLARLDGKREYQKKVGRRCADASLCEKDMSVNFRLARWRIKTNCDTNATLGNEKVSKGSLKCYGCISIPSECTKTVECSETETMCIKASEVVGGNLVVSKGCATETMCRLRREISDVTGPVVVGDVSCCQGDFCNSSDILKSISSACLLLLSMLPWMLS</sequence>
<name>A0ABD1KP90_9TELE</name>
<keyword evidence="10" id="KW-1185">Reference proteome</keyword>
<dbReference type="GO" id="GO:0005886">
    <property type="term" value="C:plasma membrane"/>
    <property type="evidence" value="ECO:0007669"/>
    <property type="project" value="UniProtKB-SubCell"/>
</dbReference>
<gene>
    <name evidence="9" type="ORF">ACEWY4_002751</name>
</gene>
<keyword evidence="3" id="KW-1003">Cell membrane</keyword>
<keyword evidence="7" id="KW-0325">Glycoprotein</keyword>
<dbReference type="SUPFAM" id="SSF57302">
    <property type="entry name" value="Snake toxin-like"/>
    <property type="match status" value="1"/>
</dbReference>
<dbReference type="InterPro" id="IPR045860">
    <property type="entry name" value="Snake_toxin-like_sf"/>
</dbReference>
<evidence type="ECO:0000256" key="4">
    <source>
        <dbReference type="ARBA" id="ARBA00022525"/>
    </source>
</evidence>
<dbReference type="InterPro" id="IPR050918">
    <property type="entry name" value="CNF-like_PLA2_Inhibitor"/>
</dbReference>
<comment type="caution">
    <text evidence="9">The sequence shown here is derived from an EMBL/GenBank/DDBJ whole genome shotgun (WGS) entry which is preliminary data.</text>
</comment>
<dbReference type="EMBL" id="JBHFQA010000003">
    <property type="protein sequence ID" value="KAL2100990.1"/>
    <property type="molecule type" value="Genomic_DNA"/>
</dbReference>
<evidence type="ECO:0000256" key="3">
    <source>
        <dbReference type="ARBA" id="ARBA00022475"/>
    </source>
</evidence>
<dbReference type="SMART" id="SM00134">
    <property type="entry name" value="LU"/>
    <property type="match status" value="1"/>
</dbReference>
<comment type="subcellular location">
    <subcellularLocation>
        <location evidence="1">Cell membrane</location>
    </subcellularLocation>
    <subcellularLocation>
        <location evidence="2">Secreted</location>
    </subcellularLocation>
</comment>
<dbReference type="Gene3D" id="2.10.60.10">
    <property type="entry name" value="CD59"/>
    <property type="match status" value="1"/>
</dbReference>
<reference evidence="9 10" key="1">
    <citation type="submission" date="2024-09" db="EMBL/GenBank/DDBJ databases">
        <title>A chromosome-level genome assembly of Gray's grenadier anchovy, Coilia grayii.</title>
        <authorList>
            <person name="Fu Z."/>
        </authorList>
    </citation>
    <scope>NUCLEOTIDE SEQUENCE [LARGE SCALE GENOMIC DNA]</scope>
    <source>
        <strain evidence="9">G4</strain>
        <tissue evidence="9">Muscle</tissue>
    </source>
</reference>
<evidence type="ECO:0000256" key="1">
    <source>
        <dbReference type="ARBA" id="ARBA00004236"/>
    </source>
</evidence>
<evidence type="ECO:0000256" key="5">
    <source>
        <dbReference type="ARBA" id="ARBA00022729"/>
    </source>
</evidence>
<protein>
    <recommendedName>
        <fullName evidence="8">UPAR/Ly6 domain-containing protein</fullName>
    </recommendedName>
</protein>
<evidence type="ECO:0000256" key="2">
    <source>
        <dbReference type="ARBA" id="ARBA00004613"/>
    </source>
</evidence>
<dbReference type="InterPro" id="IPR016054">
    <property type="entry name" value="LY6_UPA_recep-like"/>
</dbReference>
<evidence type="ECO:0000313" key="10">
    <source>
        <dbReference type="Proteomes" id="UP001591681"/>
    </source>
</evidence>
<evidence type="ECO:0000313" key="9">
    <source>
        <dbReference type="EMBL" id="KAL2100990.1"/>
    </source>
</evidence>
<dbReference type="PANTHER" id="PTHR20914">
    <property type="entry name" value="LY6/PLAUR DOMAIN-CONTAINING PROTEIN 8"/>
    <property type="match status" value="1"/>
</dbReference>
<keyword evidence="6" id="KW-0472">Membrane</keyword>
<proteinExistence type="predicted"/>
<organism evidence="9 10">
    <name type="scientific">Coilia grayii</name>
    <name type="common">Gray's grenadier anchovy</name>
    <dbReference type="NCBI Taxonomy" id="363190"/>
    <lineage>
        <taxon>Eukaryota</taxon>
        <taxon>Metazoa</taxon>
        <taxon>Chordata</taxon>
        <taxon>Craniata</taxon>
        <taxon>Vertebrata</taxon>
        <taxon>Euteleostomi</taxon>
        <taxon>Actinopterygii</taxon>
        <taxon>Neopterygii</taxon>
        <taxon>Teleostei</taxon>
        <taxon>Clupei</taxon>
        <taxon>Clupeiformes</taxon>
        <taxon>Clupeoidei</taxon>
        <taxon>Engraulidae</taxon>
        <taxon>Coilinae</taxon>
        <taxon>Coilia</taxon>
    </lineage>
</organism>
<dbReference type="PANTHER" id="PTHR20914:SF9">
    <property type="entry name" value="COILED, ISOFORM A"/>
    <property type="match status" value="1"/>
</dbReference>
<evidence type="ECO:0000259" key="8">
    <source>
        <dbReference type="SMART" id="SM00134"/>
    </source>
</evidence>
<dbReference type="Pfam" id="PF00087">
    <property type="entry name" value="Toxin_TOLIP"/>
    <property type="match status" value="1"/>
</dbReference>
<accession>A0ABD1KP90</accession>